<dbReference type="InterPro" id="IPR050411">
    <property type="entry name" value="AlphaKG_dependent_hydroxylases"/>
</dbReference>
<comment type="cofactor">
    <cofactor evidence="1">
        <name>Fe(2+)</name>
        <dbReference type="ChEBI" id="CHEBI:29033"/>
    </cofactor>
</comment>
<dbReference type="UniPathway" id="UPA00118"/>
<dbReference type="Pfam" id="PF06155">
    <property type="entry name" value="GBBH-like_N"/>
    <property type="match status" value="1"/>
</dbReference>
<evidence type="ECO:0000259" key="10">
    <source>
        <dbReference type="Pfam" id="PF02668"/>
    </source>
</evidence>
<evidence type="ECO:0000256" key="2">
    <source>
        <dbReference type="ARBA" id="ARBA00001961"/>
    </source>
</evidence>
<dbReference type="PANTHER" id="PTHR10696">
    <property type="entry name" value="GAMMA-BUTYROBETAINE HYDROXYLASE-RELATED"/>
    <property type="match status" value="1"/>
</dbReference>
<dbReference type="EMBL" id="GEZM01061252">
    <property type="protein sequence ID" value="JAV70604.1"/>
    <property type="molecule type" value="Transcribed_RNA"/>
</dbReference>
<dbReference type="InterPro" id="IPR042098">
    <property type="entry name" value="TauD-like_sf"/>
</dbReference>
<dbReference type="Gene3D" id="3.60.130.10">
    <property type="entry name" value="Clavaminate synthase-like"/>
    <property type="match status" value="1"/>
</dbReference>
<dbReference type="OrthoDB" id="406634at2759"/>
<evidence type="ECO:0000256" key="4">
    <source>
        <dbReference type="ARBA" id="ARBA00008654"/>
    </source>
</evidence>
<dbReference type="FunFam" id="3.60.130.10:FF:000001">
    <property type="entry name" value="Trimethyllysine dioxygenase, mitochondrial"/>
    <property type="match status" value="1"/>
</dbReference>
<keyword evidence="9" id="KW-0408">Iron</keyword>
<dbReference type="Proteomes" id="UP000327044">
    <property type="component" value="Unassembled WGS sequence"/>
</dbReference>
<reference evidence="13" key="3">
    <citation type="submission" date="2019-08" db="EMBL/GenBank/DDBJ databases">
        <authorList>
            <consortium name="Photinus pyralis genome working group"/>
            <person name="Fallon T.R."/>
            <person name="Sander Lower S.E."/>
            <person name="Weng J.-K."/>
        </authorList>
    </citation>
    <scope>NUCLEOTIDE SEQUENCE</scope>
    <source>
        <strain evidence="13">1611_PpyrPB1</strain>
        <tissue evidence="13">Whole body</tissue>
    </source>
</reference>
<dbReference type="Pfam" id="PF02668">
    <property type="entry name" value="TauD"/>
    <property type="match status" value="1"/>
</dbReference>
<dbReference type="GO" id="GO:0046872">
    <property type="term" value="F:metal ion binding"/>
    <property type="evidence" value="ECO:0007669"/>
    <property type="project" value="UniProtKB-KW"/>
</dbReference>
<keyword evidence="14" id="KW-1185">Reference proteome</keyword>
<evidence type="ECO:0000256" key="7">
    <source>
        <dbReference type="ARBA" id="ARBA00022964"/>
    </source>
</evidence>
<evidence type="ECO:0000256" key="6">
    <source>
        <dbReference type="ARBA" id="ARBA00022873"/>
    </source>
</evidence>
<reference evidence="12" key="1">
    <citation type="journal article" date="2016" name="Sci. Rep.">
        <title>Molecular characterization of firefly nuptial gifts: a multi-omics approach sheds light on postcopulatory sexual selection.</title>
        <authorList>
            <person name="Al-Wathiqui N."/>
            <person name="Fallon T.R."/>
            <person name="South A."/>
            <person name="Weng J.K."/>
            <person name="Lewis S.M."/>
        </authorList>
    </citation>
    <scope>NUCLEOTIDE SEQUENCE</scope>
</reference>
<evidence type="ECO:0000256" key="3">
    <source>
        <dbReference type="ARBA" id="ARBA00005022"/>
    </source>
</evidence>
<dbReference type="InterPro" id="IPR010376">
    <property type="entry name" value="GBBH-like_N"/>
</dbReference>
<dbReference type="GO" id="GO:0005739">
    <property type="term" value="C:mitochondrion"/>
    <property type="evidence" value="ECO:0007669"/>
    <property type="project" value="TreeGrafter"/>
</dbReference>
<feature type="domain" description="TauD/TfdA-like" evidence="10">
    <location>
        <begin position="142"/>
        <end position="379"/>
    </location>
</feature>
<protein>
    <recommendedName>
        <fullName evidence="15">Gamma-butyrobetaine dioxygenase</fullName>
    </recommendedName>
</protein>
<dbReference type="CDD" id="cd00250">
    <property type="entry name" value="CAS_like"/>
    <property type="match status" value="1"/>
</dbReference>
<evidence type="ECO:0000313" key="14">
    <source>
        <dbReference type="Proteomes" id="UP000327044"/>
    </source>
</evidence>
<keyword evidence="7" id="KW-0223">Dioxygenase</keyword>
<name>A0A1Y1LAE9_PHOPY</name>
<comment type="similarity">
    <text evidence="4">Belongs to the gamma-BBH/TMLD family.</text>
</comment>
<dbReference type="FunCoup" id="A0A1Y1LAE9">
    <property type="interactions" value="145"/>
</dbReference>
<dbReference type="InterPro" id="IPR003819">
    <property type="entry name" value="TauD/TfdA-like"/>
</dbReference>
<sequence length="403" mass="46706">MYRTSLATKLKLFSRFVRKFSFVCVSENQENLIVDVGKGKEVFPLVWLRDNCRCPSCFHKSSTSRIINWVDFNVSPKATSVQTTSDGNIVLQWNDKHISTFSLDWLKKRSFKEDAQQLYLHDNYRPTKVPWSCETFESIKKTYEYEDLLKSDEVLYNWLFDYARYGIVFINNVPDEKHAAAKLCKRIGVIKSTHYEEEFKIKHIPGTSNVAYLSDALQLHTDLPYYDYVPGVTILHCLIQTDGEGGDNLLVDGLYVAEKLRQENQEAFDLLSSVDVNWQDIGSEHGEKYHTILRCPVIKLDIHGNVDKIRQSGPQRDSHFTVNLKKVKPWYEAMKVFQKSITSESIKLKLRPGEILAIDNVRLIHGRSSYSDSANKKRLIIGIHLDWDDLFSRMRALKRKIDA</sequence>
<evidence type="ECO:0000256" key="9">
    <source>
        <dbReference type="ARBA" id="ARBA00023004"/>
    </source>
</evidence>
<dbReference type="PANTHER" id="PTHR10696:SF33">
    <property type="entry name" value="GAMMA-BUTYROBETAINE DIOXYGENASE"/>
    <property type="match status" value="1"/>
</dbReference>
<dbReference type="FunFam" id="3.30.2020.30:FF:000002">
    <property type="entry name" value="Putative gamma-butyrobetaine dioxygenase"/>
    <property type="match status" value="1"/>
</dbReference>
<comment type="pathway">
    <text evidence="3">Amine and polyamine biosynthesis; carnitine biosynthesis.</text>
</comment>
<dbReference type="SUPFAM" id="SSF51197">
    <property type="entry name" value="Clavaminate synthase-like"/>
    <property type="match status" value="1"/>
</dbReference>
<dbReference type="AlphaFoldDB" id="A0A1Y1LAE9"/>
<gene>
    <name evidence="13" type="ORF">PPYR_06107</name>
</gene>
<accession>A0A1Y1LAE9</accession>
<evidence type="ECO:0000256" key="8">
    <source>
        <dbReference type="ARBA" id="ARBA00023002"/>
    </source>
</evidence>
<dbReference type="EMBL" id="VVIM01000004">
    <property type="protein sequence ID" value="KAB0800367.1"/>
    <property type="molecule type" value="Genomic_DNA"/>
</dbReference>
<evidence type="ECO:0008006" key="15">
    <source>
        <dbReference type="Google" id="ProtNLM"/>
    </source>
</evidence>
<evidence type="ECO:0000313" key="13">
    <source>
        <dbReference type="EMBL" id="KAB0800367.1"/>
    </source>
</evidence>
<keyword evidence="5" id="KW-0479">Metal-binding</keyword>
<comment type="cofactor">
    <cofactor evidence="2">
        <name>L-ascorbate</name>
        <dbReference type="ChEBI" id="CHEBI:38290"/>
    </cofactor>
</comment>
<evidence type="ECO:0000256" key="1">
    <source>
        <dbReference type="ARBA" id="ARBA00001954"/>
    </source>
</evidence>
<dbReference type="InParanoid" id="A0A1Y1LAE9"/>
<dbReference type="GO" id="GO:0045329">
    <property type="term" value="P:carnitine biosynthetic process"/>
    <property type="evidence" value="ECO:0007669"/>
    <property type="project" value="UniProtKB-UniPathway"/>
</dbReference>
<reference evidence="13 14" key="2">
    <citation type="journal article" date="2018" name="Elife">
        <title>Firefly genomes illuminate parallel origins of bioluminescence in beetles.</title>
        <authorList>
            <person name="Fallon T.R."/>
            <person name="Lower S.E."/>
            <person name="Chang C.H."/>
            <person name="Bessho-Uehara M."/>
            <person name="Martin G.J."/>
            <person name="Bewick A.J."/>
            <person name="Behringer M."/>
            <person name="Debat H.J."/>
            <person name="Wong I."/>
            <person name="Day J.C."/>
            <person name="Suvorov A."/>
            <person name="Silva C.J."/>
            <person name="Stanger-Hall K.F."/>
            <person name="Hall D.W."/>
            <person name="Schmitz R.J."/>
            <person name="Nelson D.R."/>
            <person name="Lewis S.M."/>
            <person name="Shigenobu S."/>
            <person name="Bybee S.M."/>
            <person name="Larracuente A.M."/>
            <person name="Oba Y."/>
            <person name="Weng J.K."/>
        </authorList>
    </citation>
    <scope>NUCLEOTIDE SEQUENCE [LARGE SCALE GENOMIC DNA]</scope>
    <source>
        <strain evidence="13">1611_PpyrPB1</strain>
        <tissue evidence="13">Whole body</tissue>
    </source>
</reference>
<evidence type="ECO:0000256" key="5">
    <source>
        <dbReference type="ARBA" id="ARBA00022723"/>
    </source>
</evidence>
<dbReference type="GO" id="GO:0016706">
    <property type="term" value="F:2-oxoglutarate-dependent dioxygenase activity"/>
    <property type="evidence" value="ECO:0007669"/>
    <property type="project" value="UniProtKB-ARBA"/>
</dbReference>
<dbReference type="Gene3D" id="3.30.2020.30">
    <property type="match status" value="1"/>
</dbReference>
<organism evidence="12">
    <name type="scientific">Photinus pyralis</name>
    <name type="common">Common eastern firefly</name>
    <name type="synonym">Lampyris pyralis</name>
    <dbReference type="NCBI Taxonomy" id="7054"/>
    <lineage>
        <taxon>Eukaryota</taxon>
        <taxon>Metazoa</taxon>
        <taxon>Ecdysozoa</taxon>
        <taxon>Arthropoda</taxon>
        <taxon>Hexapoda</taxon>
        <taxon>Insecta</taxon>
        <taxon>Pterygota</taxon>
        <taxon>Neoptera</taxon>
        <taxon>Endopterygota</taxon>
        <taxon>Coleoptera</taxon>
        <taxon>Polyphaga</taxon>
        <taxon>Elateriformia</taxon>
        <taxon>Elateroidea</taxon>
        <taxon>Lampyridae</taxon>
        <taxon>Lampyrinae</taxon>
        <taxon>Photinus</taxon>
    </lineage>
</organism>
<dbReference type="InterPro" id="IPR038492">
    <property type="entry name" value="GBBH-like_N_sf"/>
</dbReference>
<feature type="domain" description="Gamma-butyrobetaine hydroxylase-like N-terminal" evidence="11">
    <location>
        <begin position="28"/>
        <end position="106"/>
    </location>
</feature>
<evidence type="ECO:0000259" key="11">
    <source>
        <dbReference type="Pfam" id="PF06155"/>
    </source>
</evidence>
<proteinExistence type="inferred from homology"/>
<keyword evidence="6" id="KW-0124">Carnitine biosynthesis</keyword>
<evidence type="ECO:0000313" key="12">
    <source>
        <dbReference type="EMBL" id="JAV70604.1"/>
    </source>
</evidence>
<keyword evidence="8" id="KW-0560">Oxidoreductase</keyword>